<reference evidence="5" key="1">
    <citation type="submission" date="2007-07" db="EMBL/GenBank/DDBJ databases">
        <title>PCAP assembly of the Caenorhabditis remanei genome.</title>
        <authorList>
            <consortium name="The Caenorhabditis remanei Sequencing Consortium"/>
            <person name="Wilson R.K."/>
        </authorList>
    </citation>
    <scope>NUCLEOTIDE SEQUENCE [LARGE SCALE GENOMIC DNA]</scope>
    <source>
        <strain evidence="5">PB4641</strain>
    </source>
</reference>
<dbReference type="PROSITE" id="PS50039">
    <property type="entry name" value="FORK_HEAD_3"/>
    <property type="match status" value="1"/>
</dbReference>
<dbReference type="SMART" id="SM00339">
    <property type="entry name" value="FH"/>
    <property type="match status" value="1"/>
</dbReference>
<dbReference type="GO" id="GO:0000978">
    <property type="term" value="F:RNA polymerase II cis-regulatory region sequence-specific DNA binding"/>
    <property type="evidence" value="ECO:0007669"/>
    <property type="project" value="TreeGrafter"/>
</dbReference>
<dbReference type="FunFam" id="1.10.10.10:FF:000598">
    <property type="entry name" value="forkhead box protein I1 isoform X2"/>
    <property type="match status" value="1"/>
</dbReference>
<gene>
    <name evidence="5" type="primary">Cre-fkh-6</name>
    <name evidence="5" type="ORF">CRE_25025</name>
</gene>
<evidence type="ECO:0000313" key="6">
    <source>
        <dbReference type="Proteomes" id="UP000008281"/>
    </source>
</evidence>
<dbReference type="InterPro" id="IPR030456">
    <property type="entry name" value="TF_fork_head_CS_2"/>
</dbReference>
<name>E3MHX4_CAERE</name>
<sequence length="368" mass="41065">MTRHQTHLPFHIVQEGNANEKPPYSYVALIAMAIEASPDKRMTLNQIYKFIEAKFPYYRDADAKRKQGWQNSIRHNLSLNDCFVKKARDGQSCANDRKGNYWQMVADNAPQFDNGNFKRRRVKRLGIGKMNATYGNNSGNHNNENTETSAAGTGGTILATPQIPFFNGLKWPQNIQTMDPFQFFKGFGVEMGAVIIQVPFYYRFPYPPPSVTDPSSNNSSSSTSFDSSLYTSAFPIPTSYFDTSLVAPPPPVLTSDDTSDSSLVKEELLDMKPLIPGIPSASFFTSLGQMTTPTDPRTIEQQGKSLGIDGHPDKRDFQQLLSTATNMYPNAFMSPYTSWSCQPTTTFPSLSFDDPSLYCYGQQFPASS</sequence>
<dbReference type="STRING" id="31234.E3MHX4"/>
<dbReference type="GO" id="GO:0000981">
    <property type="term" value="F:DNA-binding transcription factor activity, RNA polymerase II-specific"/>
    <property type="evidence" value="ECO:0007669"/>
    <property type="project" value="TreeGrafter"/>
</dbReference>
<dbReference type="OrthoDB" id="5402974at2759"/>
<organism evidence="6">
    <name type="scientific">Caenorhabditis remanei</name>
    <name type="common">Caenorhabditis vulgaris</name>
    <dbReference type="NCBI Taxonomy" id="31234"/>
    <lineage>
        <taxon>Eukaryota</taxon>
        <taxon>Metazoa</taxon>
        <taxon>Ecdysozoa</taxon>
        <taxon>Nematoda</taxon>
        <taxon>Chromadorea</taxon>
        <taxon>Rhabditida</taxon>
        <taxon>Rhabditina</taxon>
        <taxon>Rhabditomorpha</taxon>
        <taxon>Rhabditoidea</taxon>
        <taxon>Rhabditidae</taxon>
        <taxon>Peloderinae</taxon>
        <taxon>Caenorhabditis</taxon>
    </lineage>
</organism>
<keyword evidence="2 3" id="KW-0539">Nucleus</keyword>
<proteinExistence type="predicted"/>
<dbReference type="InterPro" id="IPR047515">
    <property type="entry name" value="FH_FOXL2"/>
</dbReference>
<feature type="DNA-binding region" description="Fork-head" evidence="3">
    <location>
        <begin position="21"/>
        <end position="122"/>
    </location>
</feature>
<dbReference type="Gene3D" id="1.10.10.10">
    <property type="entry name" value="Winged helix-like DNA-binding domain superfamily/Winged helix DNA-binding domain"/>
    <property type="match status" value="1"/>
</dbReference>
<dbReference type="PRINTS" id="PR00053">
    <property type="entry name" value="FORKHEAD"/>
</dbReference>
<evidence type="ECO:0000256" key="3">
    <source>
        <dbReference type="PROSITE-ProRule" id="PRU00089"/>
    </source>
</evidence>
<evidence type="ECO:0000256" key="2">
    <source>
        <dbReference type="ARBA" id="ARBA00023242"/>
    </source>
</evidence>
<keyword evidence="6" id="KW-1185">Reference proteome</keyword>
<keyword evidence="1 3" id="KW-0238">DNA-binding</keyword>
<dbReference type="HOGENOM" id="CLU_850554_0_0_1"/>
<dbReference type="PROSITE" id="PS00657">
    <property type="entry name" value="FORK_HEAD_1"/>
    <property type="match status" value="1"/>
</dbReference>
<dbReference type="PROSITE" id="PS00658">
    <property type="entry name" value="FORK_HEAD_2"/>
    <property type="match status" value="1"/>
</dbReference>
<evidence type="ECO:0000313" key="5">
    <source>
        <dbReference type="EMBL" id="EFP02254.1"/>
    </source>
</evidence>
<dbReference type="Proteomes" id="UP000008281">
    <property type="component" value="Unassembled WGS sequence"/>
</dbReference>
<comment type="subcellular location">
    <subcellularLocation>
        <location evidence="3">Nucleus</location>
    </subcellularLocation>
</comment>
<dbReference type="InterPro" id="IPR001766">
    <property type="entry name" value="Fork_head_dom"/>
</dbReference>
<dbReference type="AlphaFoldDB" id="E3MHX4"/>
<dbReference type="Pfam" id="PF00250">
    <property type="entry name" value="Forkhead"/>
    <property type="match status" value="1"/>
</dbReference>
<dbReference type="SUPFAM" id="SSF46785">
    <property type="entry name" value="Winged helix' DNA-binding domain"/>
    <property type="match status" value="1"/>
</dbReference>
<dbReference type="GO" id="GO:0009653">
    <property type="term" value="P:anatomical structure morphogenesis"/>
    <property type="evidence" value="ECO:0007669"/>
    <property type="project" value="TreeGrafter"/>
</dbReference>
<dbReference type="GO" id="GO:0019100">
    <property type="term" value="P:male germ-line sex determination"/>
    <property type="evidence" value="ECO:0007669"/>
    <property type="project" value="EnsemblMetazoa"/>
</dbReference>
<evidence type="ECO:0000259" key="4">
    <source>
        <dbReference type="PROSITE" id="PS50039"/>
    </source>
</evidence>
<dbReference type="EMBL" id="DS268446">
    <property type="protein sequence ID" value="EFP02254.1"/>
    <property type="molecule type" value="Genomic_DNA"/>
</dbReference>
<evidence type="ECO:0000256" key="1">
    <source>
        <dbReference type="ARBA" id="ARBA00023125"/>
    </source>
</evidence>
<dbReference type="CDD" id="cd20028">
    <property type="entry name" value="FH_FOXL2"/>
    <property type="match status" value="1"/>
</dbReference>
<dbReference type="FunCoup" id="E3MHX4">
    <property type="interactions" value="122"/>
</dbReference>
<dbReference type="GO" id="GO:0005634">
    <property type="term" value="C:nucleus"/>
    <property type="evidence" value="ECO:0007669"/>
    <property type="project" value="UniProtKB-SubCell"/>
</dbReference>
<feature type="domain" description="Fork-head" evidence="4">
    <location>
        <begin position="21"/>
        <end position="122"/>
    </location>
</feature>
<dbReference type="InterPro" id="IPR036390">
    <property type="entry name" value="WH_DNA-bd_sf"/>
</dbReference>
<dbReference type="PANTHER" id="PTHR11829:SF388">
    <property type="entry name" value="FORK HEAD DOMAIN-CONTAINING PROTEIN L1-RELATED"/>
    <property type="match status" value="1"/>
</dbReference>
<protein>
    <submittedName>
        <fullName evidence="5">CRE-FKH-6 protein</fullName>
    </submittedName>
</protein>
<dbReference type="OMA" id="GQSCAND"/>
<dbReference type="InterPro" id="IPR050211">
    <property type="entry name" value="FOX_domain-containing"/>
</dbReference>
<dbReference type="PANTHER" id="PTHR11829">
    <property type="entry name" value="FORKHEAD BOX PROTEIN"/>
    <property type="match status" value="1"/>
</dbReference>
<dbReference type="eggNOG" id="KOG2294">
    <property type="taxonomic scope" value="Eukaryota"/>
</dbReference>
<dbReference type="InterPro" id="IPR018122">
    <property type="entry name" value="TF_fork_head_CS_1"/>
</dbReference>
<dbReference type="InParanoid" id="E3MHX4"/>
<dbReference type="GO" id="GO:0008584">
    <property type="term" value="P:male gonad development"/>
    <property type="evidence" value="ECO:0007669"/>
    <property type="project" value="EnsemblMetazoa"/>
</dbReference>
<dbReference type="InterPro" id="IPR036388">
    <property type="entry name" value="WH-like_DNA-bd_sf"/>
</dbReference>
<dbReference type="GO" id="GO:0030154">
    <property type="term" value="P:cell differentiation"/>
    <property type="evidence" value="ECO:0007669"/>
    <property type="project" value="TreeGrafter"/>
</dbReference>
<accession>E3MHX4</accession>